<keyword evidence="4" id="KW-1185">Reference proteome</keyword>
<dbReference type="InterPro" id="IPR036967">
    <property type="entry name" value="Ribosomal_uS11_sf"/>
</dbReference>
<dbReference type="AlphaFoldDB" id="A0A0S4J6I9"/>
<dbReference type="GO" id="GO:0006412">
    <property type="term" value="P:translation"/>
    <property type="evidence" value="ECO:0007669"/>
    <property type="project" value="InterPro"/>
</dbReference>
<protein>
    <submittedName>
        <fullName evidence="3">Uncharacterized protein</fullName>
    </submittedName>
</protein>
<keyword evidence="1" id="KW-0689">Ribosomal protein</keyword>
<accession>A0A0S4J6I9</accession>
<evidence type="ECO:0000256" key="1">
    <source>
        <dbReference type="ARBA" id="ARBA00022980"/>
    </source>
</evidence>
<name>A0A0S4J6I9_BODSA</name>
<evidence type="ECO:0000313" key="4">
    <source>
        <dbReference type="Proteomes" id="UP000051952"/>
    </source>
</evidence>
<reference evidence="4" key="1">
    <citation type="submission" date="2015-09" db="EMBL/GenBank/DDBJ databases">
        <authorList>
            <consortium name="Pathogen Informatics"/>
        </authorList>
    </citation>
    <scope>NUCLEOTIDE SEQUENCE [LARGE SCALE GENOMIC DNA]</scope>
    <source>
        <strain evidence="4">Lake Konstanz</strain>
    </source>
</reference>
<dbReference type="SUPFAM" id="SSF53137">
    <property type="entry name" value="Translational machinery components"/>
    <property type="match status" value="1"/>
</dbReference>
<evidence type="ECO:0000256" key="2">
    <source>
        <dbReference type="ARBA" id="ARBA00023274"/>
    </source>
</evidence>
<dbReference type="GO" id="GO:1990904">
    <property type="term" value="C:ribonucleoprotein complex"/>
    <property type="evidence" value="ECO:0007669"/>
    <property type="project" value="UniProtKB-KW"/>
</dbReference>
<proteinExistence type="predicted"/>
<dbReference type="Proteomes" id="UP000051952">
    <property type="component" value="Unassembled WGS sequence"/>
</dbReference>
<dbReference type="GO" id="GO:0003735">
    <property type="term" value="F:structural constituent of ribosome"/>
    <property type="evidence" value="ECO:0007669"/>
    <property type="project" value="InterPro"/>
</dbReference>
<dbReference type="OMA" id="QHQRVFN"/>
<dbReference type="GO" id="GO:0005840">
    <property type="term" value="C:ribosome"/>
    <property type="evidence" value="ECO:0007669"/>
    <property type="project" value="UniProtKB-KW"/>
</dbReference>
<keyword evidence="2" id="KW-0687">Ribonucleoprotein</keyword>
<evidence type="ECO:0000313" key="3">
    <source>
        <dbReference type="EMBL" id="CUG84652.1"/>
    </source>
</evidence>
<dbReference type="VEuPathDB" id="TriTrypDB:BSAL_06230"/>
<sequence length="325" mass="36364">MLRSTELLLRRGMPRPRAHTFPDKWRKVPASHKPMQGGQSMFNDFMLKAANDDLRLANAAEAGTAIGSGQTQATPLRLPQSDFASTRAALDQLHESEMAGLAESDAFVSKRAFNELDWYDGELAAQRAGATDAAVAPLEPDGTLLPDRVTDNEYFQSRFGYSLVKNTELAAHVTYKDLDLWAELPKYNNDMYFLYVISRRRNTYAVCFDFGGKRILKPYTVGNRGLKGGDRGFRAEGSTDNGHQVMSQYLADLVPLIREQRATAGKPLARGDKLDIVVRVMGFYNGRQGAVRAITDRNDLFNVRYFEDITPFPLNGPRMPRGVFK</sequence>
<dbReference type="OrthoDB" id="270876at2759"/>
<dbReference type="Gene3D" id="3.30.420.80">
    <property type="entry name" value="Ribosomal protein S11"/>
    <property type="match status" value="1"/>
</dbReference>
<gene>
    <name evidence="3" type="ORF">BSAL_06230</name>
</gene>
<dbReference type="EMBL" id="CYKH01001125">
    <property type="protein sequence ID" value="CUG84652.1"/>
    <property type="molecule type" value="Genomic_DNA"/>
</dbReference>
<organism evidence="3 4">
    <name type="scientific">Bodo saltans</name>
    <name type="common">Flagellated protozoan</name>
    <dbReference type="NCBI Taxonomy" id="75058"/>
    <lineage>
        <taxon>Eukaryota</taxon>
        <taxon>Discoba</taxon>
        <taxon>Euglenozoa</taxon>
        <taxon>Kinetoplastea</taxon>
        <taxon>Metakinetoplastina</taxon>
        <taxon>Eubodonida</taxon>
        <taxon>Bodonidae</taxon>
        <taxon>Bodo</taxon>
    </lineage>
</organism>